<sequence length="198" mass="21830">MASSAPTHSSSSKRSSFISLSRKPSSRTARPTIPLHRCSSQRKPRPSPSPSVESTASSSSSDGDSVSRKRKLRHYPSRCVDMVISGVSAILIMPLPFLDGKKGEKAAKPESLDLKRVFSRRPAQNGPRRNSLVLPEVPMPDGPYEPRLDIRRPSECSILDSPPPPEDRTVRFSLPPPRFAPPMECRWAGEGPAWSDFM</sequence>
<protein>
    <submittedName>
        <fullName evidence="2">Uncharacterized protein</fullName>
    </submittedName>
</protein>
<evidence type="ECO:0000313" key="3">
    <source>
        <dbReference type="Proteomes" id="UP001215598"/>
    </source>
</evidence>
<dbReference type="AlphaFoldDB" id="A0AAD7H5C4"/>
<organism evidence="2 3">
    <name type="scientific">Mycena metata</name>
    <dbReference type="NCBI Taxonomy" id="1033252"/>
    <lineage>
        <taxon>Eukaryota</taxon>
        <taxon>Fungi</taxon>
        <taxon>Dikarya</taxon>
        <taxon>Basidiomycota</taxon>
        <taxon>Agaricomycotina</taxon>
        <taxon>Agaricomycetes</taxon>
        <taxon>Agaricomycetidae</taxon>
        <taxon>Agaricales</taxon>
        <taxon>Marasmiineae</taxon>
        <taxon>Mycenaceae</taxon>
        <taxon>Mycena</taxon>
    </lineage>
</organism>
<feature type="non-terminal residue" evidence="2">
    <location>
        <position position="198"/>
    </location>
</feature>
<accession>A0AAD7H5C4</accession>
<reference evidence="2" key="1">
    <citation type="submission" date="2023-03" db="EMBL/GenBank/DDBJ databases">
        <title>Massive genome expansion in bonnet fungi (Mycena s.s.) driven by repeated elements and novel gene families across ecological guilds.</title>
        <authorList>
            <consortium name="Lawrence Berkeley National Laboratory"/>
            <person name="Harder C.B."/>
            <person name="Miyauchi S."/>
            <person name="Viragh M."/>
            <person name="Kuo A."/>
            <person name="Thoen E."/>
            <person name="Andreopoulos B."/>
            <person name="Lu D."/>
            <person name="Skrede I."/>
            <person name="Drula E."/>
            <person name="Henrissat B."/>
            <person name="Morin E."/>
            <person name="Kohler A."/>
            <person name="Barry K."/>
            <person name="LaButti K."/>
            <person name="Morin E."/>
            <person name="Salamov A."/>
            <person name="Lipzen A."/>
            <person name="Mereny Z."/>
            <person name="Hegedus B."/>
            <person name="Baldrian P."/>
            <person name="Stursova M."/>
            <person name="Weitz H."/>
            <person name="Taylor A."/>
            <person name="Grigoriev I.V."/>
            <person name="Nagy L.G."/>
            <person name="Martin F."/>
            <person name="Kauserud H."/>
        </authorList>
    </citation>
    <scope>NUCLEOTIDE SEQUENCE</scope>
    <source>
        <strain evidence="2">CBHHK182m</strain>
    </source>
</reference>
<name>A0AAD7H5C4_9AGAR</name>
<evidence type="ECO:0000313" key="2">
    <source>
        <dbReference type="EMBL" id="KAJ7712382.1"/>
    </source>
</evidence>
<dbReference type="Proteomes" id="UP001215598">
    <property type="component" value="Unassembled WGS sequence"/>
</dbReference>
<feature type="region of interest" description="Disordered" evidence="1">
    <location>
        <begin position="1"/>
        <end position="73"/>
    </location>
</feature>
<evidence type="ECO:0000256" key="1">
    <source>
        <dbReference type="SAM" id="MobiDB-lite"/>
    </source>
</evidence>
<dbReference type="EMBL" id="JARKIB010000368">
    <property type="protein sequence ID" value="KAJ7712382.1"/>
    <property type="molecule type" value="Genomic_DNA"/>
</dbReference>
<feature type="compositionally biased region" description="Low complexity" evidence="1">
    <location>
        <begin position="50"/>
        <end position="64"/>
    </location>
</feature>
<proteinExistence type="predicted"/>
<keyword evidence="3" id="KW-1185">Reference proteome</keyword>
<comment type="caution">
    <text evidence="2">The sequence shown here is derived from an EMBL/GenBank/DDBJ whole genome shotgun (WGS) entry which is preliminary data.</text>
</comment>
<feature type="region of interest" description="Disordered" evidence="1">
    <location>
        <begin position="113"/>
        <end position="175"/>
    </location>
</feature>
<gene>
    <name evidence="2" type="ORF">B0H16DRAFT_1625238</name>
</gene>
<feature type="compositionally biased region" description="Basic and acidic residues" evidence="1">
    <location>
        <begin position="144"/>
        <end position="154"/>
    </location>
</feature>
<feature type="compositionally biased region" description="Low complexity" evidence="1">
    <location>
        <begin position="1"/>
        <end position="21"/>
    </location>
</feature>